<keyword evidence="4" id="KW-1185">Reference proteome</keyword>
<feature type="domain" description="YhcG N-terminal" evidence="2">
    <location>
        <begin position="14"/>
        <end position="148"/>
    </location>
</feature>
<name>A0A3S2WWK8_9SPHI</name>
<dbReference type="Proteomes" id="UP000282759">
    <property type="component" value="Unassembled WGS sequence"/>
</dbReference>
<proteinExistence type="predicted"/>
<accession>A0A3S2WWK8</accession>
<evidence type="ECO:0000313" key="3">
    <source>
        <dbReference type="EMBL" id="RVT98404.1"/>
    </source>
</evidence>
<dbReference type="OrthoDB" id="9801263at2"/>
<dbReference type="InterPro" id="IPR053148">
    <property type="entry name" value="PD-DEXK-like_domain"/>
</dbReference>
<sequence>MKKEKEIKPPIITDIQAIFDRARQAAIRSVDFERVMMYWQIGRRIIEEEQGGEQRAIYGERLIPYISEQLMPTLGSIFSTRNLIYIRQFYRTFPIANALRSQLSWTHYRSLSAISSIEKREFYLSETIKNNWTARQMERQINSHLFERLLSSTDKETLLSVARNEKQPADPKDIVKDPMILEFLGLKPESSYYEKDLETALITHLQEFMLELGNGYSFVARQKRIHLDGDDFFIDLVFYNRLLQCFVIVELKTHKLTHQDIGQLQMYVNYYDRIEKLPHEMPTVGILLCLEKNDTVVKFSLPENANIFASKYQLYLPTADQLQSELQKELSKQNVQ</sequence>
<reference evidence="3 4" key="1">
    <citation type="submission" date="2019-01" db="EMBL/GenBank/DDBJ databases">
        <authorList>
            <person name="Chen W.-M."/>
        </authorList>
    </citation>
    <scope>NUCLEOTIDE SEQUENCE [LARGE SCALE GENOMIC DNA]</scope>
    <source>
        <strain evidence="3 4">YBJ-36</strain>
    </source>
</reference>
<dbReference type="GO" id="GO:0003676">
    <property type="term" value="F:nucleic acid binding"/>
    <property type="evidence" value="ECO:0007669"/>
    <property type="project" value="InterPro"/>
</dbReference>
<dbReference type="Pfam" id="PF06250">
    <property type="entry name" value="YhcG_C"/>
    <property type="match status" value="1"/>
</dbReference>
<organism evidence="3 4">
    <name type="scientific">Mucilaginibacter limnophilus</name>
    <dbReference type="NCBI Taxonomy" id="1932778"/>
    <lineage>
        <taxon>Bacteria</taxon>
        <taxon>Pseudomonadati</taxon>
        <taxon>Bacteroidota</taxon>
        <taxon>Sphingobacteriia</taxon>
        <taxon>Sphingobacteriales</taxon>
        <taxon>Sphingobacteriaceae</taxon>
        <taxon>Mucilaginibacter</taxon>
    </lineage>
</organism>
<evidence type="ECO:0000259" key="2">
    <source>
        <dbReference type="Pfam" id="PF17761"/>
    </source>
</evidence>
<dbReference type="PANTHER" id="PTHR30547:SF5">
    <property type="entry name" value="NUCLEASE YHCG-RELATED"/>
    <property type="match status" value="1"/>
</dbReference>
<dbReference type="InterPro" id="IPR009362">
    <property type="entry name" value="YhcG_C"/>
</dbReference>
<dbReference type="Pfam" id="PF17761">
    <property type="entry name" value="DUF1016_N"/>
    <property type="match status" value="1"/>
</dbReference>
<dbReference type="Gene3D" id="3.40.1350.10">
    <property type="match status" value="1"/>
</dbReference>
<protein>
    <submittedName>
        <fullName evidence="3">DUF1016 domain-containing protein</fullName>
    </submittedName>
</protein>
<evidence type="ECO:0000313" key="4">
    <source>
        <dbReference type="Proteomes" id="UP000282759"/>
    </source>
</evidence>
<dbReference type="AlphaFoldDB" id="A0A3S2WWK8"/>
<dbReference type="InterPro" id="IPR041527">
    <property type="entry name" value="YhcG_N"/>
</dbReference>
<dbReference type="EMBL" id="SACK01000008">
    <property type="protein sequence ID" value="RVT98404.1"/>
    <property type="molecule type" value="Genomic_DNA"/>
</dbReference>
<dbReference type="RefSeq" id="WP_127706964.1">
    <property type="nucleotide sequence ID" value="NZ_SACK01000008.1"/>
</dbReference>
<dbReference type="InterPro" id="IPR011856">
    <property type="entry name" value="tRNA_endonuc-like_dom_sf"/>
</dbReference>
<comment type="caution">
    <text evidence="3">The sequence shown here is derived from an EMBL/GenBank/DDBJ whole genome shotgun (WGS) entry which is preliminary data.</text>
</comment>
<dbReference type="PANTHER" id="PTHR30547">
    <property type="entry name" value="UNCHARACTERIZED PROTEIN YHCG-RELATED"/>
    <property type="match status" value="1"/>
</dbReference>
<feature type="domain" description="YhcG PDDEXK nuclease" evidence="1">
    <location>
        <begin position="173"/>
        <end position="327"/>
    </location>
</feature>
<evidence type="ECO:0000259" key="1">
    <source>
        <dbReference type="Pfam" id="PF06250"/>
    </source>
</evidence>
<gene>
    <name evidence="3" type="ORF">EOD41_16560</name>
</gene>